<gene>
    <name evidence="2" type="ORF">LYSBPC_32840</name>
</gene>
<keyword evidence="3" id="KW-1185">Reference proteome</keyword>
<protein>
    <recommendedName>
        <fullName evidence="4">Short-chain dehydrogenase</fullName>
    </recommendedName>
</protein>
<name>A0ABQ5NPV6_9BACI</name>
<keyword evidence="1" id="KW-1133">Transmembrane helix</keyword>
<dbReference type="EMBL" id="BRZA01000006">
    <property type="protein sequence ID" value="GLC90157.1"/>
    <property type="molecule type" value="Genomic_DNA"/>
</dbReference>
<proteinExistence type="predicted"/>
<organism evidence="2 3">
    <name type="scientific">Lysinibacillus piscis</name>
    <dbReference type="NCBI Taxonomy" id="2518931"/>
    <lineage>
        <taxon>Bacteria</taxon>
        <taxon>Bacillati</taxon>
        <taxon>Bacillota</taxon>
        <taxon>Bacilli</taxon>
        <taxon>Bacillales</taxon>
        <taxon>Bacillaceae</taxon>
        <taxon>Lysinibacillus</taxon>
    </lineage>
</organism>
<evidence type="ECO:0000313" key="3">
    <source>
        <dbReference type="Proteomes" id="UP001065593"/>
    </source>
</evidence>
<reference evidence="2" key="1">
    <citation type="submission" date="2022-08" db="EMBL/GenBank/DDBJ databases">
        <title>Draft genome sequence of Lysinibacillus sp. strain KH24.</title>
        <authorList>
            <person name="Kanbe H."/>
            <person name="Itoh H."/>
        </authorList>
    </citation>
    <scope>NUCLEOTIDE SEQUENCE</scope>
    <source>
        <strain evidence="2">KH24</strain>
    </source>
</reference>
<feature type="transmembrane region" description="Helical" evidence="1">
    <location>
        <begin position="35"/>
        <end position="55"/>
    </location>
</feature>
<sequence>MKLYLILMSLGSILVLAIRVVTDYQNNSNPFHEPLLALNYVILIFWIIFFPIMYFKKC</sequence>
<evidence type="ECO:0000256" key="1">
    <source>
        <dbReference type="SAM" id="Phobius"/>
    </source>
</evidence>
<keyword evidence="1" id="KW-0472">Membrane</keyword>
<dbReference type="Proteomes" id="UP001065593">
    <property type="component" value="Unassembled WGS sequence"/>
</dbReference>
<accession>A0ABQ5NPV6</accession>
<evidence type="ECO:0008006" key="4">
    <source>
        <dbReference type="Google" id="ProtNLM"/>
    </source>
</evidence>
<evidence type="ECO:0000313" key="2">
    <source>
        <dbReference type="EMBL" id="GLC90157.1"/>
    </source>
</evidence>
<comment type="caution">
    <text evidence="2">The sequence shown here is derived from an EMBL/GenBank/DDBJ whole genome shotgun (WGS) entry which is preliminary data.</text>
</comment>
<keyword evidence="1" id="KW-0812">Transmembrane</keyword>